<keyword evidence="4 7" id="KW-0863">Zinc-finger</keyword>
<evidence type="ECO:0000256" key="5">
    <source>
        <dbReference type="ARBA" id="ARBA00022833"/>
    </source>
</evidence>
<dbReference type="EMBL" id="JAFCIX010000573">
    <property type="protein sequence ID" value="KAH6586538.1"/>
    <property type="molecule type" value="Genomic_DNA"/>
</dbReference>
<feature type="domain" description="C2H2-type" evidence="8">
    <location>
        <begin position="97"/>
        <end position="119"/>
    </location>
</feature>
<dbReference type="InterPro" id="IPR036236">
    <property type="entry name" value="Znf_C2H2_sf"/>
</dbReference>
<evidence type="ECO:0000256" key="3">
    <source>
        <dbReference type="ARBA" id="ARBA00022737"/>
    </source>
</evidence>
<dbReference type="SUPFAM" id="SSF57667">
    <property type="entry name" value="beta-beta-alpha zinc fingers"/>
    <property type="match status" value="1"/>
</dbReference>
<feature type="domain" description="C2H2-type" evidence="8">
    <location>
        <begin position="69"/>
        <end position="96"/>
    </location>
</feature>
<gene>
    <name evidence="9" type="ORF">BASA50_000492</name>
</gene>
<evidence type="ECO:0000256" key="7">
    <source>
        <dbReference type="PROSITE-ProRule" id="PRU00042"/>
    </source>
</evidence>
<keyword evidence="2" id="KW-0479">Metal-binding</keyword>
<dbReference type="PANTHER" id="PTHR40626:SF11">
    <property type="entry name" value="ZINC FINGER PROTEIN YPR022C"/>
    <property type="match status" value="1"/>
</dbReference>
<dbReference type="PROSITE" id="PS50157">
    <property type="entry name" value="ZINC_FINGER_C2H2_2"/>
    <property type="match status" value="2"/>
</dbReference>
<reference evidence="9 10" key="1">
    <citation type="submission" date="2021-02" db="EMBL/GenBank/DDBJ databases">
        <title>Variation within the Batrachochytrium salamandrivorans European outbreak.</title>
        <authorList>
            <person name="Kelly M."/>
            <person name="Pasmans F."/>
            <person name="Shea T.P."/>
            <person name="Munoz J.F."/>
            <person name="Carranza S."/>
            <person name="Cuomo C.A."/>
            <person name="Martel A."/>
        </authorList>
    </citation>
    <scope>NUCLEOTIDE SEQUENCE [LARGE SCALE GENOMIC DNA]</scope>
    <source>
        <strain evidence="9 10">AMFP18/2</strain>
    </source>
</reference>
<keyword evidence="5" id="KW-0862">Zinc</keyword>
<dbReference type="PANTHER" id="PTHR40626">
    <property type="entry name" value="MIP31509P"/>
    <property type="match status" value="1"/>
</dbReference>
<accession>A0ABQ8ETZ1</accession>
<evidence type="ECO:0000256" key="4">
    <source>
        <dbReference type="ARBA" id="ARBA00022771"/>
    </source>
</evidence>
<evidence type="ECO:0000256" key="2">
    <source>
        <dbReference type="ARBA" id="ARBA00022723"/>
    </source>
</evidence>
<comment type="caution">
    <text evidence="9">The sequence shown here is derived from an EMBL/GenBank/DDBJ whole genome shotgun (WGS) entry which is preliminary data.</text>
</comment>
<evidence type="ECO:0000313" key="10">
    <source>
        <dbReference type="Proteomes" id="UP001648503"/>
    </source>
</evidence>
<keyword evidence="3" id="KW-0677">Repeat</keyword>
<organism evidence="9 10">
    <name type="scientific">Batrachochytrium salamandrivorans</name>
    <dbReference type="NCBI Taxonomy" id="1357716"/>
    <lineage>
        <taxon>Eukaryota</taxon>
        <taxon>Fungi</taxon>
        <taxon>Fungi incertae sedis</taxon>
        <taxon>Chytridiomycota</taxon>
        <taxon>Chytridiomycota incertae sedis</taxon>
        <taxon>Chytridiomycetes</taxon>
        <taxon>Rhizophydiales</taxon>
        <taxon>Rhizophydiales incertae sedis</taxon>
        <taxon>Batrachochytrium</taxon>
    </lineage>
</organism>
<sequence length="295" mass="31636">MPASILVTAPDINYFGKINNYSYTMPYQSSSSSCITPSVVPVTSSLHSRSAAVLAMAPSATKPTTLRQHRCTSCPLSFLRSEHLARHRLTHSGRKPFSCDGCHRGFARLDALQRHQKMHKTGLAANPRKSISPRVPAPASVITDATTYLALSNHNKQSLPTRYTTHNDDGLAYPKESLFPSSPSKSLSLSPVLHCSSSSSVASAQSPPLGLLALAMCAENDSPPPLRMVDAVPALVPASSLVSEAMHAYPYAITPPAQLSMHSTAGYTPREIKPLASLNLSQHTQRTLSISSLLN</sequence>
<dbReference type="InterPro" id="IPR013087">
    <property type="entry name" value="Znf_C2H2_type"/>
</dbReference>
<dbReference type="PROSITE" id="PS00028">
    <property type="entry name" value="ZINC_FINGER_C2H2_1"/>
    <property type="match status" value="2"/>
</dbReference>
<dbReference type="Gene3D" id="3.30.160.60">
    <property type="entry name" value="Classic Zinc Finger"/>
    <property type="match status" value="2"/>
</dbReference>
<dbReference type="InterPro" id="IPR051059">
    <property type="entry name" value="VerF-like"/>
</dbReference>
<dbReference type="Proteomes" id="UP001648503">
    <property type="component" value="Unassembled WGS sequence"/>
</dbReference>
<evidence type="ECO:0000259" key="8">
    <source>
        <dbReference type="PROSITE" id="PS50157"/>
    </source>
</evidence>
<keyword evidence="6" id="KW-0539">Nucleus</keyword>
<name>A0ABQ8ETZ1_9FUNG</name>
<keyword evidence="10" id="KW-1185">Reference proteome</keyword>
<evidence type="ECO:0000313" key="9">
    <source>
        <dbReference type="EMBL" id="KAH6586538.1"/>
    </source>
</evidence>
<dbReference type="SMART" id="SM00355">
    <property type="entry name" value="ZnF_C2H2"/>
    <property type="match status" value="2"/>
</dbReference>
<evidence type="ECO:0000256" key="6">
    <source>
        <dbReference type="ARBA" id="ARBA00023242"/>
    </source>
</evidence>
<protein>
    <recommendedName>
        <fullName evidence="8">C2H2-type domain-containing protein</fullName>
    </recommendedName>
</protein>
<proteinExistence type="predicted"/>
<dbReference type="Pfam" id="PF00096">
    <property type="entry name" value="zf-C2H2"/>
    <property type="match status" value="1"/>
</dbReference>
<comment type="subcellular location">
    <subcellularLocation>
        <location evidence="1">Nucleus</location>
    </subcellularLocation>
</comment>
<evidence type="ECO:0000256" key="1">
    <source>
        <dbReference type="ARBA" id="ARBA00004123"/>
    </source>
</evidence>